<dbReference type="AlphaFoldDB" id="A0A7Y8KWN7"/>
<comment type="caution">
    <text evidence="1">The sequence shown here is derived from an EMBL/GenBank/DDBJ whole genome shotgun (WGS) entry which is preliminary data.</text>
</comment>
<dbReference type="RefSeq" id="WP_177133603.1">
    <property type="nucleotide sequence ID" value="NZ_VYGV01000005.1"/>
</dbReference>
<dbReference type="Proteomes" id="UP000545507">
    <property type="component" value="Unassembled WGS sequence"/>
</dbReference>
<reference evidence="1 2" key="1">
    <citation type="submission" date="2019-09" db="EMBL/GenBank/DDBJ databases">
        <title>Hydrogenophaga aromatica sp. nov., isolated from a para-xylene-degrading enrichment culture.</title>
        <authorList>
            <person name="Tancsics A."/>
            <person name="Banerjee S."/>
        </authorList>
    </citation>
    <scope>NUCLEOTIDE SEQUENCE [LARGE SCALE GENOMIC DNA]</scope>
    <source>
        <strain evidence="1 2">D2P1</strain>
    </source>
</reference>
<sequence length="98" mass="10451">MSDLNQDDEPIDATPILFMPSDLLMGLFADVLPGSTQAASVARLLHAMAAFLTGERGSENDPRLMELTPEQASKRAVELIELAERLDGMGGAPRGAAR</sequence>
<gene>
    <name evidence="1" type="ORF">F3K02_04070</name>
</gene>
<evidence type="ECO:0000313" key="2">
    <source>
        <dbReference type="Proteomes" id="UP000545507"/>
    </source>
</evidence>
<evidence type="ECO:0000313" key="1">
    <source>
        <dbReference type="EMBL" id="NWF44431.1"/>
    </source>
</evidence>
<name>A0A7Y8KWN7_9BURK</name>
<dbReference type="EMBL" id="VYGV01000005">
    <property type="protein sequence ID" value="NWF44431.1"/>
    <property type="molecule type" value="Genomic_DNA"/>
</dbReference>
<accession>A0A7Y8KWN7</accession>
<protein>
    <submittedName>
        <fullName evidence="1">Uncharacterized protein</fullName>
    </submittedName>
</protein>
<organism evidence="1 2">
    <name type="scientific">Hydrogenophaga aromaticivorans</name>
    <dbReference type="NCBI Taxonomy" id="2610898"/>
    <lineage>
        <taxon>Bacteria</taxon>
        <taxon>Pseudomonadati</taxon>
        <taxon>Pseudomonadota</taxon>
        <taxon>Betaproteobacteria</taxon>
        <taxon>Burkholderiales</taxon>
        <taxon>Comamonadaceae</taxon>
        <taxon>Hydrogenophaga</taxon>
    </lineage>
</organism>
<keyword evidence="2" id="KW-1185">Reference proteome</keyword>
<proteinExistence type="predicted"/>